<comment type="caution">
    <text evidence="3">The sequence shown here is derived from an EMBL/GenBank/DDBJ whole genome shotgun (WGS) entry which is preliminary data.</text>
</comment>
<proteinExistence type="predicted"/>
<evidence type="ECO:0000313" key="3">
    <source>
        <dbReference type="EMBL" id="MBM3317845.1"/>
    </source>
</evidence>
<reference evidence="3" key="1">
    <citation type="submission" date="2019-03" db="EMBL/GenBank/DDBJ databases">
        <title>Lake Tanganyika Metagenome-Assembled Genomes (MAGs).</title>
        <authorList>
            <person name="Tran P."/>
        </authorList>
    </citation>
    <scope>NUCLEOTIDE SEQUENCE</scope>
    <source>
        <strain evidence="3">M_DeepCast_400m_m2_100</strain>
    </source>
</reference>
<feature type="non-terminal residue" evidence="3">
    <location>
        <position position="704"/>
    </location>
</feature>
<dbReference type="InterPro" id="IPR017850">
    <property type="entry name" value="Alkaline_phosphatase_core_sf"/>
</dbReference>
<gene>
    <name evidence="3" type="ORF">FJY75_08320</name>
</gene>
<sequence>MLGRRLALLALAFLGLAAAPAHAYVGPGAGFAVVGSLGVLFVTFFLALAAIVSWPFRAVHRWFRVRRVRRRTDVRRVVILGLDGLDPALIRRWIGEGHLPAFARLAEEGCFHELATSFPSMSPVAWSSFATGVDASKHNIFDFLNRDLRSHMPVLSSTDIRGAHKLLRLGRYEIPIGKPAIRFLRRSRSFWRILGEHYVPCHVLRVPITFPPEKVPNGALLSAMCVPDLRGTQGSFTFFTTNRERAAAFEGGAVIPVEIRDGAIAAEIPGPPNPLTRAHAVMTVPLRVELSGAGGGSSPGPRARITVGKETFTLGESEFSDWVRLTFKAGLGQKVRGIVRFRVMSFAPHFGLYMTPIHLDPESPAMPISSPGFFAQYLARLQGPYATLGLAEDTWALNERILDEQAFLDYAWSIHEERERMWFNSLKKNRRGLNVVVFDATDRLQHMFFRYLVPDHPANRGKDTERFKDTLLDLYRRADDLLRRTLEEVRDERTVLFVLSDHGFKPFVRGINLNSWFLQNGYMAAANGAVGRYFDGVDWDRTRAYAFGLGGIYINLKGREGRGVVERGAELQALKAELIAKLSGLKDPVTGATGILRVYDGAAIYRGPYRTNGPDLVVGYNVGYRASWDGAVGAANEVVFEDNTRSWSGDHCIDPLAVPGIFLCTRPIKTPYPSIADFAPTALDLFGVARPEHMDGVSLFDEEA</sequence>
<dbReference type="Proteomes" id="UP000748308">
    <property type="component" value="Unassembled WGS sequence"/>
</dbReference>
<accession>A0A937X9T5</accession>
<keyword evidence="1" id="KW-0812">Transmembrane</keyword>
<evidence type="ECO:0000256" key="1">
    <source>
        <dbReference type="SAM" id="Phobius"/>
    </source>
</evidence>
<feature type="chain" id="PRO_5037266830" evidence="2">
    <location>
        <begin position="24"/>
        <end position="704"/>
    </location>
</feature>
<dbReference type="EMBL" id="VGIY01000201">
    <property type="protein sequence ID" value="MBM3317845.1"/>
    <property type="molecule type" value="Genomic_DNA"/>
</dbReference>
<feature type="signal peptide" evidence="2">
    <location>
        <begin position="1"/>
        <end position="23"/>
    </location>
</feature>
<feature type="transmembrane region" description="Helical" evidence="1">
    <location>
        <begin position="33"/>
        <end position="56"/>
    </location>
</feature>
<evidence type="ECO:0000313" key="4">
    <source>
        <dbReference type="Proteomes" id="UP000748308"/>
    </source>
</evidence>
<evidence type="ECO:0000256" key="2">
    <source>
        <dbReference type="SAM" id="SignalP"/>
    </source>
</evidence>
<name>A0A937X9T5_UNCEI</name>
<keyword evidence="1" id="KW-1133">Transmembrane helix</keyword>
<organism evidence="3 4">
    <name type="scientific">Eiseniibacteriota bacterium</name>
    <dbReference type="NCBI Taxonomy" id="2212470"/>
    <lineage>
        <taxon>Bacteria</taxon>
        <taxon>Candidatus Eiseniibacteriota</taxon>
    </lineage>
</organism>
<keyword evidence="2" id="KW-0732">Signal</keyword>
<dbReference type="InterPro" id="IPR002591">
    <property type="entry name" value="Phosphodiest/P_Trfase"/>
</dbReference>
<dbReference type="Gene3D" id="3.40.720.10">
    <property type="entry name" value="Alkaline Phosphatase, subunit A"/>
    <property type="match status" value="2"/>
</dbReference>
<dbReference type="SUPFAM" id="SSF53649">
    <property type="entry name" value="Alkaline phosphatase-like"/>
    <property type="match status" value="1"/>
</dbReference>
<protein>
    <submittedName>
        <fullName evidence="3">Alkaline phosphatase family protein</fullName>
    </submittedName>
</protein>
<dbReference type="AlphaFoldDB" id="A0A937X9T5"/>
<keyword evidence="1" id="KW-0472">Membrane</keyword>
<dbReference type="Pfam" id="PF01663">
    <property type="entry name" value="Phosphodiest"/>
    <property type="match status" value="2"/>
</dbReference>
<feature type="transmembrane region" description="Helical" evidence="1">
    <location>
        <begin position="77"/>
        <end position="94"/>
    </location>
</feature>